<keyword evidence="2 3" id="KW-0040">ANK repeat</keyword>
<feature type="repeat" description="ANK" evidence="3">
    <location>
        <begin position="155"/>
        <end position="187"/>
    </location>
</feature>
<sequence length="830" mass="94336">MELFRMIPYEFQKIISYKWYFLNPPKRAVKHLSTDVDPHLWLIQQAQQKVEECIINGPNIKVRHLLPYETDISISELLQKIKAFAKAGYFKEIERLLWNETSIHREDVGQMVLEMVLPWDSGYKQKDVSGRRLEFLQHLFEMMGPKLNVNACDTFNRTLLMFSLNDQNVEVIKFLLKNGANIDSKTNIGITPLMWAVKRKAYSCVDLLIKSGADLDSQDTSGRTALMWSLKALNDKNRIKTFFENNAAIDKVDNDNKTMLMYVAETPYSEFINIIVSKDVDVNATDKEGNTALMYAGRAKQVACFRELLKNGADKKMKNKKNESALTIIEKSDDKQMESFLDAGSVVNKKRAEVFLDTARIENKEPKRVITDQAAEEKQQNIEENDGLDPQEREELWKHDFFKALSGGETDILEKLTRTKPSNVKFNETELCGENILIKVMSKNDWNMAEFLLDNGYDVNARGSGSPLQWAIDEKNDKFFDLLIKYKADVNLTKSQSHMTPLWKALIAGHNKQVQVLLENGANPNIKDERGYTMLSHAVIRNNTYAMKLILEKMELDIDITDEEGKSALHHAVLNDESEKGVNETLKETCTTVLLTNHSDPNIEDAFGCTPLIYAAMNNNTAAIKQLIHHKADINFQDEVGKNPLHYAANNDDDDSVKLLLKQMPDININVMDNENMTPLHCAASSGSRECLRLLLKHKPEVDIRDKSGKTGLHHAALVGSMDCLKILLDNQADVNIKDVDGRTALHHSAVVGSTECLEILLDHNADDDIKDYDGCTAIDCATNSYSRLCLHEWNKKKKFFTQLKVVMESLVFGMKVLDMMLIHIPKEIN</sequence>
<dbReference type="InterPro" id="IPR036770">
    <property type="entry name" value="Ankyrin_rpt-contain_sf"/>
</dbReference>
<feature type="repeat" description="ANK" evidence="3">
    <location>
        <begin position="188"/>
        <end position="220"/>
    </location>
</feature>
<evidence type="ECO:0000313" key="5">
    <source>
        <dbReference type="Proteomes" id="UP000749559"/>
    </source>
</evidence>
<dbReference type="EMBL" id="CAIIXF020000012">
    <property type="protein sequence ID" value="CAH1802310.1"/>
    <property type="molecule type" value="Genomic_DNA"/>
</dbReference>
<evidence type="ECO:0000313" key="4">
    <source>
        <dbReference type="EMBL" id="CAH1802310.1"/>
    </source>
</evidence>
<dbReference type="Gene3D" id="1.25.40.20">
    <property type="entry name" value="Ankyrin repeat-containing domain"/>
    <property type="match status" value="5"/>
</dbReference>
<accession>A0A8S4Q7Y9</accession>
<feature type="repeat" description="ANK" evidence="3">
    <location>
        <begin position="497"/>
        <end position="529"/>
    </location>
</feature>
<dbReference type="InterPro" id="IPR002110">
    <property type="entry name" value="Ankyrin_rpt"/>
</dbReference>
<dbReference type="OrthoDB" id="445896at2759"/>
<feature type="repeat" description="ANK" evidence="3">
    <location>
        <begin position="640"/>
        <end position="672"/>
    </location>
</feature>
<dbReference type="SMART" id="SM00248">
    <property type="entry name" value="ANK"/>
    <property type="match status" value="15"/>
</dbReference>
<dbReference type="PROSITE" id="PS50088">
    <property type="entry name" value="ANK_REPEAT"/>
    <property type="match status" value="9"/>
</dbReference>
<dbReference type="Pfam" id="PF13857">
    <property type="entry name" value="Ank_5"/>
    <property type="match status" value="1"/>
</dbReference>
<feature type="repeat" description="ANK" evidence="3">
    <location>
        <begin position="675"/>
        <end position="707"/>
    </location>
</feature>
<keyword evidence="5" id="KW-1185">Reference proteome</keyword>
<organism evidence="4 5">
    <name type="scientific">Owenia fusiformis</name>
    <name type="common">Polychaete worm</name>
    <dbReference type="NCBI Taxonomy" id="6347"/>
    <lineage>
        <taxon>Eukaryota</taxon>
        <taxon>Metazoa</taxon>
        <taxon>Spiralia</taxon>
        <taxon>Lophotrochozoa</taxon>
        <taxon>Annelida</taxon>
        <taxon>Polychaeta</taxon>
        <taxon>Sedentaria</taxon>
        <taxon>Canalipalpata</taxon>
        <taxon>Sabellida</taxon>
        <taxon>Oweniida</taxon>
        <taxon>Oweniidae</taxon>
        <taxon>Owenia</taxon>
    </lineage>
</organism>
<evidence type="ECO:0000256" key="3">
    <source>
        <dbReference type="PROSITE-ProRule" id="PRU00023"/>
    </source>
</evidence>
<dbReference type="AlphaFoldDB" id="A0A8S4Q7Y9"/>
<feature type="repeat" description="ANK" evidence="3">
    <location>
        <begin position="288"/>
        <end position="320"/>
    </location>
</feature>
<evidence type="ECO:0000256" key="1">
    <source>
        <dbReference type="ARBA" id="ARBA00022737"/>
    </source>
</evidence>
<dbReference type="PANTHER" id="PTHR24123">
    <property type="entry name" value="ANKYRIN REPEAT-CONTAINING"/>
    <property type="match status" value="1"/>
</dbReference>
<proteinExistence type="predicted"/>
<evidence type="ECO:0000256" key="2">
    <source>
        <dbReference type="ARBA" id="ARBA00023043"/>
    </source>
</evidence>
<dbReference type="Pfam" id="PF12796">
    <property type="entry name" value="Ank_2"/>
    <property type="match status" value="5"/>
</dbReference>
<feature type="repeat" description="ANK" evidence="3">
    <location>
        <begin position="708"/>
        <end position="740"/>
    </location>
</feature>
<name>A0A8S4Q7Y9_OWEFU</name>
<dbReference type="PROSITE" id="PS50297">
    <property type="entry name" value="ANK_REP_REGION"/>
    <property type="match status" value="9"/>
</dbReference>
<dbReference type="InterPro" id="IPR051165">
    <property type="entry name" value="Multifunctional_ANK_Repeat"/>
</dbReference>
<feature type="repeat" description="ANK" evidence="3">
    <location>
        <begin position="741"/>
        <end position="773"/>
    </location>
</feature>
<gene>
    <name evidence="4" type="ORF">OFUS_LOCUS26001</name>
</gene>
<comment type="caution">
    <text evidence="4">The sequence shown here is derived from an EMBL/GenBank/DDBJ whole genome shotgun (WGS) entry which is preliminary data.</text>
</comment>
<keyword evidence="1" id="KW-0677">Repeat</keyword>
<dbReference type="SUPFAM" id="SSF48403">
    <property type="entry name" value="Ankyrin repeat"/>
    <property type="match status" value="2"/>
</dbReference>
<dbReference type="Proteomes" id="UP000749559">
    <property type="component" value="Unassembled WGS sequence"/>
</dbReference>
<dbReference type="PANTHER" id="PTHR24123:SF33">
    <property type="entry name" value="PROTEIN HOS4"/>
    <property type="match status" value="1"/>
</dbReference>
<protein>
    <submittedName>
        <fullName evidence="4">Uncharacterized protein</fullName>
    </submittedName>
</protein>
<reference evidence="4" key="1">
    <citation type="submission" date="2022-03" db="EMBL/GenBank/DDBJ databases">
        <authorList>
            <person name="Martin C."/>
        </authorList>
    </citation>
    <scope>NUCLEOTIDE SEQUENCE</scope>
</reference>
<feature type="repeat" description="ANK" evidence="3">
    <location>
        <begin position="607"/>
        <end position="639"/>
    </location>
</feature>